<name>A0A0F8ZM89_9ZZZZ</name>
<reference evidence="1" key="1">
    <citation type="journal article" date="2015" name="Nature">
        <title>Complex archaea that bridge the gap between prokaryotes and eukaryotes.</title>
        <authorList>
            <person name="Spang A."/>
            <person name="Saw J.H."/>
            <person name="Jorgensen S.L."/>
            <person name="Zaremba-Niedzwiedzka K."/>
            <person name="Martijn J."/>
            <person name="Lind A.E."/>
            <person name="van Eijk R."/>
            <person name="Schleper C."/>
            <person name="Guy L."/>
            <person name="Ettema T.J."/>
        </authorList>
    </citation>
    <scope>NUCLEOTIDE SEQUENCE</scope>
</reference>
<evidence type="ECO:0000313" key="1">
    <source>
        <dbReference type="EMBL" id="KKK94922.1"/>
    </source>
</evidence>
<dbReference type="EMBL" id="LAZR01047138">
    <property type="protein sequence ID" value="KKK94922.1"/>
    <property type="molecule type" value="Genomic_DNA"/>
</dbReference>
<proteinExistence type="predicted"/>
<accession>A0A0F8ZM89</accession>
<sequence length="127" mass="15060">MTKLKFDMDKCMGCGKEFGGNLKKEYHHVYPLFLKPVIEVTIPLCPKCHDRLNDAYKYNPANKELEHVVPNNFEYFKENYLLFRSDFMNKKINRGEFGEKLWANLVNYLECLDSKIVSKKSQRKKSK</sequence>
<gene>
    <name evidence="1" type="ORF">LCGC14_2677990</name>
</gene>
<dbReference type="AlphaFoldDB" id="A0A0F8ZM89"/>
<organism evidence="1">
    <name type="scientific">marine sediment metagenome</name>
    <dbReference type="NCBI Taxonomy" id="412755"/>
    <lineage>
        <taxon>unclassified sequences</taxon>
        <taxon>metagenomes</taxon>
        <taxon>ecological metagenomes</taxon>
    </lineage>
</organism>
<comment type="caution">
    <text evidence="1">The sequence shown here is derived from an EMBL/GenBank/DDBJ whole genome shotgun (WGS) entry which is preliminary data.</text>
</comment>
<protein>
    <submittedName>
        <fullName evidence="1">Uncharacterized protein</fullName>
    </submittedName>
</protein>